<evidence type="ECO:0008006" key="3">
    <source>
        <dbReference type="Google" id="ProtNLM"/>
    </source>
</evidence>
<dbReference type="AlphaFoldDB" id="A0A9P7FS75"/>
<keyword evidence="2" id="KW-1185">Reference proteome</keyword>
<proteinExistence type="predicted"/>
<dbReference type="Gene3D" id="3.10.450.50">
    <property type="match status" value="1"/>
</dbReference>
<dbReference type="PANTHER" id="PTHR39598:SF1">
    <property type="entry name" value="AUSTINOID BIOSYNTHESIS CLUSTERS PROTEIN F-RELATED"/>
    <property type="match status" value="1"/>
</dbReference>
<name>A0A9P7FS75_9AGAR</name>
<reference evidence="1" key="2">
    <citation type="submission" date="2021-10" db="EMBL/GenBank/DDBJ databases">
        <title>Phylogenomics reveals ancestral predisposition of the termite-cultivated fungus Termitomyces towards a domesticated lifestyle.</title>
        <authorList>
            <person name="Auxier B."/>
            <person name="Grum-Grzhimaylo A."/>
            <person name="Cardenas M.E."/>
            <person name="Lodge J.D."/>
            <person name="Laessoe T."/>
            <person name="Pedersen O."/>
            <person name="Smith M.E."/>
            <person name="Kuyper T.W."/>
            <person name="Franco-Molano E.A."/>
            <person name="Baroni T.J."/>
            <person name="Aanen D.K."/>
        </authorList>
    </citation>
    <scope>NUCLEOTIDE SEQUENCE</scope>
    <source>
        <strain evidence="1">D49</strain>
    </source>
</reference>
<accession>A0A9P7FS75</accession>
<gene>
    <name evidence="1" type="ORF">H0H81_009247</name>
</gene>
<evidence type="ECO:0000313" key="1">
    <source>
        <dbReference type="EMBL" id="KAG5636051.1"/>
    </source>
</evidence>
<dbReference type="InterPro" id="IPR050977">
    <property type="entry name" value="Fungal_Meroterpenoid_Isomerase"/>
</dbReference>
<dbReference type="OrthoDB" id="3758478at2759"/>
<protein>
    <recommendedName>
        <fullName evidence="3">SnoaL-like domain-containing protein</fullName>
    </recommendedName>
</protein>
<dbReference type="EMBL" id="JABCKI010005982">
    <property type="protein sequence ID" value="KAG5636051.1"/>
    <property type="molecule type" value="Genomic_DNA"/>
</dbReference>
<dbReference type="PANTHER" id="PTHR39598">
    <property type="entry name" value="AUSTINOL SYNTHESIS PROTEIN F-RELATED"/>
    <property type="match status" value="1"/>
</dbReference>
<dbReference type="InterPro" id="IPR032710">
    <property type="entry name" value="NTF2-like_dom_sf"/>
</dbReference>
<evidence type="ECO:0000313" key="2">
    <source>
        <dbReference type="Proteomes" id="UP000717328"/>
    </source>
</evidence>
<dbReference type="Proteomes" id="UP000717328">
    <property type="component" value="Unassembled WGS sequence"/>
</dbReference>
<comment type="caution">
    <text evidence="1">The sequence shown here is derived from an EMBL/GenBank/DDBJ whole genome shotgun (WGS) entry which is preliminary data.</text>
</comment>
<organism evidence="1 2">
    <name type="scientific">Sphagnurus paluster</name>
    <dbReference type="NCBI Taxonomy" id="117069"/>
    <lineage>
        <taxon>Eukaryota</taxon>
        <taxon>Fungi</taxon>
        <taxon>Dikarya</taxon>
        <taxon>Basidiomycota</taxon>
        <taxon>Agaricomycotina</taxon>
        <taxon>Agaricomycetes</taxon>
        <taxon>Agaricomycetidae</taxon>
        <taxon>Agaricales</taxon>
        <taxon>Tricholomatineae</taxon>
        <taxon>Lyophyllaceae</taxon>
        <taxon>Sphagnurus</taxon>
    </lineage>
</organism>
<sequence length="168" mass="18761">MISNTNGSTYVPPEYPSPIIQTTLAFIQAYNEWDINKISAVYDDSLAHYLLPKSLGRPVVNKQEYLNNFENAVMPLFKRFHITVHEIAETVGDVVTIHASCLGESIFGAPYVNEYMVFLHFVPPKEGGDGLPKISMVKEFVDSSVMNKFFPEERAKLSAAMAAQKVGE</sequence>
<dbReference type="SUPFAM" id="SSF54427">
    <property type="entry name" value="NTF2-like"/>
    <property type="match status" value="1"/>
</dbReference>
<reference evidence="1" key="1">
    <citation type="submission" date="2021-02" db="EMBL/GenBank/DDBJ databases">
        <authorList>
            <person name="Nieuwenhuis M."/>
            <person name="Van De Peppel L.J.J."/>
        </authorList>
    </citation>
    <scope>NUCLEOTIDE SEQUENCE</scope>
    <source>
        <strain evidence="1">D49</strain>
    </source>
</reference>